<evidence type="ECO:0000256" key="5">
    <source>
        <dbReference type="PIRSR" id="PIRSR000137-2"/>
    </source>
</evidence>
<dbReference type="Pfam" id="PF00732">
    <property type="entry name" value="GMC_oxred_N"/>
    <property type="match status" value="1"/>
</dbReference>
<dbReference type="AlphaFoldDB" id="A0A1M5FH75"/>
<dbReference type="PANTHER" id="PTHR11552">
    <property type="entry name" value="GLUCOSE-METHANOL-CHOLINE GMC OXIDOREDUCTASE"/>
    <property type="match status" value="1"/>
</dbReference>
<dbReference type="EMBL" id="FQVN01000005">
    <property type="protein sequence ID" value="SHF90863.1"/>
    <property type="molecule type" value="Genomic_DNA"/>
</dbReference>
<evidence type="ECO:0000256" key="1">
    <source>
        <dbReference type="ARBA" id="ARBA00001974"/>
    </source>
</evidence>
<reference evidence="9 10" key="1">
    <citation type="submission" date="2016-11" db="EMBL/GenBank/DDBJ databases">
        <authorList>
            <person name="Jaros S."/>
            <person name="Januszkiewicz K."/>
            <person name="Wedrychowicz H."/>
        </authorList>
    </citation>
    <scope>NUCLEOTIDE SEQUENCE [LARGE SCALE GENOMIC DNA]</scope>
    <source>
        <strain evidence="9 10">DSM 44523</strain>
    </source>
</reference>
<dbReference type="Proteomes" id="UP000184501">
    <property type="component" value="Unassembled WGS sequence"/>
</dbReference>
<comment type="cofactor">
    <cofactor evidence="1 5">
        <name>FAD</name>
        <dbReference type="ChEBI" id="CHEBI:57692"/>
    </cofactor>
</comment>
<feature type="domain" description="Glucose-methanol-choline oxidoreductase C-terminal" evidence="8">
    <location>
        <begin position="356"/>
        <end position="489"/>
    </location>
</feature>
<evidence type="ECO:0000256" key="3">
    <source>
        <dbReference type="ARBA" id="ARBA00022630"/>
    </source>
</evidence>
<feature type="region of interest" description="Disordered" evidence="6">
    <location>
        <begin position="358"/>
        <end position="378"/>
    </location>
</feature>
<dbReference type="PANTHER" id="PTHR11552:SF147">
    <property type="entry name" value="CHOLINE DEHYDROGENASE, MITOCHONDRIAL"/>
    <property type="match status" value="1"/>
</dbReference>
<feature type="domain" description="Glucose-methanol-choline oxidoreductase N-terminal" evidence="7">
    <location>
        <begin position="5"/>
        <end position="291"/>
    </location>
</feature>
<keyword evidence="4 5" id="KW-0274">FAD</keyword>
<dbReference type="Gene3D" id="3.50.50.60">
    <property type="entry name" value="FAD/NAD(P)-binding domain"/>
    <property type="match status" value="1"/>
</dbReference>
<dbReference type="InterPro" id="IPR012132">
    <property type="entry name" value="GMC_OxRdtase"/>
</dbReference>
<evidence type="ECO:0000256" key="4">
    <source>
        <dbReference type="ARBA" id="ARBA00022827"/>
    </source>
</evidence>
<dbReference type="Pfam" id="PF05199">
    <property type="entry name" value="GMC_oxred_C"/>
    <property type="match status" value="1"/>
</dbReference>
<feature type="binding site" evidence="5">
    <location>
        <position position="436"/>
    </location>
    <ligand>
        <name>substrate</name>
    </ligand>
</feature>
<protein>
    <submittedName>
        <fullName evidence="9">Choline dehydrogenase</fullName>
    </submittedName>
</protein>
<evidence type="ECO:0000259" key="8">
    <source>
        <dbReference type="Pfam" id="PF05199"/>
    </source>
</evidence>
<dbReference type="Gene3D" id="3.30.560.10">
    <property type="entry name" value="Glucose Oxidase, domain 3"/>
    <property type="match status" value="1"/>
</dbReference>
<dbReference type="InterPro" id="IPR007867">
    <property type="entry name" value="GMC_OxRtase_C"/>
</dbReference>
<feature type="binding site" evidence="5">
    <location>
        <position position="81"/>
    </location>
    <ligand>
        <name>FAD</name>
        <dbReference type="ChEBI" id="CHEBI:57692"/>
    </ligand>
</feature>
<dbReference type="InterPro" id="IPR036188">
    <property type="entry name" value="FAD/NAD-bd_sf"/>
</dbReference>
<evidence type="ECO:0000259" key="7">
    <source>
        <dbReference type="Pfam" id="PF00732"/>
    </source>
</evidence>
<organism evidence="9 10">
    <name type="scientific">Streptoalloteichus hindustanus</name>
    <dbReference type="NCBI Taxonomy" id="2017"/>
    <lineage>
        <taxon>Bacteria</taxon>
        <taxon>Bacillati</taxon>
        <taxon>Actinomycetota</taxon>
        <taxon>Actinomycetes</taxon>
        <taxon>Pseudonocardiales</taxon>
        <taxon>Pseudonocardiaceae</taxon>
        <taxon>Streptoalloteichus</taxon>
    </lineage>
</organism>
<evidence type="ECO:0000313" key="9">
    <source>
        <dbReference type="EMBL" id="SHF90863.1"/>
    </source>
</evidence>
<dbReference type="SUPFAM" id="SSF51905">
    <property type="entry name" value="FAD/NAD(P)-binding domain"/>
    <property type="match status" value="1"/>
</dbReference>
<evidence type="ECO:0000256" key="2">
    <source>
        <dbReference type="ARBA" id="ARBA00010790"/>
    </source>
</evidence>
<dbReference type="OrthoDB" id="9785276at2"/>
<keyword evidence="10" id="KW-1185">Reference proteome</keyword>
<evidence type="ECO:0000256" key="6">
    <source>
        <dbReference type="SAM" id="MobiDB-lite"/>
    </source>
</evidence>
<dbReference type="SUPFAM" id="SSF54373">
    <property type="entry name" value="FAD-linked reductases, C-terminal domain"/>
    <property type="match status" value="1"/>
</dbReference>
<dbReference type="InterPro" id="IPR000172">
    <property type="entry name" value="GMC_OxRdtase_N"/>
</dbReference>
<comment type="similarity">
    <text evidence="2">Belongs to the GMC oxidoreductase family.</text>
</comment>
<gene>
    <name evidence="9" type="ORF">SAMN05444320_105440</name>
</gene>
<keyword evidence="3" id="KW-0285">Flavoprotein</keyword>
<name>A0A1M5FH75_STRHI</name>
<accession>A0A1M5FH75</accession>
<evidence type="ECO:0000313" key="10">
    <source>
        <dbReference type="Proteomes" id="UP000184501"/>
    </source>
</evidence>
<feature type="binding site" evidence="5">
    <location>
        <position position="214"/>
    </location>
    <ligand>
        <name>FAD</name>
        <dbReference type="ChEBI" id="CHEBI:57692"/>
    </ligand>
</feature>
<dbReference type="STRING" id="2017.SAMN05444320_105440"/>
<proteinExistence type="inferred from homology"/>
<dbReference type="GO" id="GO:0016614">
    <property type="term" value="F:oxidoreductase activity, acting on CH-OH group of donors"/>
    <property type="evidence" value="ECO:0007669"/>
    <property type="project" value="InterPro"/>
</dbReference>
<dbReference type="GO" id="GO:0050660">
    <property type="term" value="F:flavin adenine dinucleotide binding"/>
    <property type="evidence" value="ECO:0007669"/>
    <property type="project" value="InterPro"/>
</dbReference>
<dbReference type="PIRSF" id="PIRSF000137">
    <property type="entry name" value="Alcohol_oxidase"/>
    <property type="match status" value="1"/>
</dbReference>
<sequence length="510" mass="55439">MTAHDIIVIGAGTAGSVLARRLVDAGRRVLLLEAGGLDEEPAIHDPARLLELWGSGVDWGYWTEPQPGCAGRRIYWPRGRVVGGCSAINGMIYTRGASADYDHWSYQGCYGWDWASVLPYFRRAERHDDAAQANPLGGLLPVTRVGPSPLATAFLVAAWEWGLPLVDDRGSGVREGVGLTSRMIHDGRRASTWVSYVAPVLDHPNLTVVTNALVHRLTITKGRTTGVVYSVNDHLHHAHADQEVALCAGVIGSPQLLLRSGIGPADHLKDLDIAVRADLPGVGENMHDHLVAPLVWESREPIPESAVGLEAHLYWRSHPSLLVPDTQPVLMGFPFPPPGWPRPEQGFTVMAGLDRPRSRGRLRLRSSDPDEPPVLDPRIYTEPHDLEVMVDSVLMVRDIVNQPAMDSWRGTEIAPGLNVAERGRTREFVRAATLSYHHQVGTCRMGVDSLSVVDPELRVHGVRGLRVADASVMPQAPTGNTTAPVVMIAEKAADLMLERTPVMSHGSGAA</sequence>